<dbReference type="FunFam" id="2.40.420.20:FF:000001">
    <property type="entry name" value="Efflux RND transporter periplasmic adaptor subunit"/>
    <property type="match status" value="1"/>
</dbReference>
<dbReference type="Gene3D" id="2.40.30.170">
    <property type="match status" value="1"/>
</dbReference>
<evidence type="ECO:0000259" key="9">
    <source>
        <dbReference type="Pfam" id="PF25967"/>
    </source>
</evidence>
<dbReference type="NCBIfam" id="TIGR01730">
    <property type="entry name" value="RND_mfp"/>
    <property type="match status" value="1"/>
</dbReference>
<dbReference type="EMBL" id="SPUH01000002">
    <property type="protein sequence ID" value="TKS52902.1"/>
    <property type="molecule type" value="Genomic_DNA"/>
</dbReference>
<organism evidence="10 11">
    <name type="scientific">Luteimonas yindakuii</name>
    <dbReference type="NCBI Taxonomy" id="2565782"/>
    <lineage>
        <taxon>Bacteria</taxon>
        <taxon>Pseudomonadati</taxon>
        <taxon>Pseudomonadota</taxon>
        <taxon>Gammaproteobacteria</taxon>
        <taxon>Lysobacterales</taxon>
        <taxon>Lysobacteraceae</taxon>
        <taxon>Luteimonas</taxon>
    </lineage>
</organism>
<feature type="domain" description="Multidrug resistance protein MdtA-like alpha-helical hairpin" evidence="6">
    <location>
        <begin position="99"/>
        <end position="168"/>
    </location>
</feature>
<dbReference type="Pfam" id="PF25876">
    <property type="entry name" value="HH_MFP_RND"/>
    <property type="match status" value="1"/>
</dbReference>
<evidence type="ECO:0000259" key="7">
    <source>
        <dbReference type="Pfam" id="PF25917"/>
    </source>
</evidence>
<dbReference type="Pfam" id="PF25917">
    <property type="entry name" value="BSH_RND"/>
    <property type="match status" value="1"/>
</dbReference>
<dbReference type="Gene3D" id="2.40.50.100">
    <property type="match status" value="1"/>
</dbReference>
<protein>
    <submittedName>
        <fullName evidence="10">Efflux RND transporter periplasmic adaptor subunit</fullName>
    </submittedName>
</protein>
<comment type="caution">
    <text evidence="10">The sequence shown here is derived from an EMBL/GenBank/DDBJ whole genome shotgun (WGS) entry which is preliminary data.</text>
</comment>
<evidence type="ECO:0000256" key="5">
    <source>
        <dbReference type="SAM" id="SignalP"/>
    </source>
</evidence>
<keyword evidence="3" id="KW-0175">Coiled coil</keyword>
<proteinExistence type="inferred from homology"/>
<feature type="signal peptide" evidence="5">
    <location>
        <begin position="1"/>
        <end position="18"/>
    </location>
</feature>
<evidence type="ECO:0000259" key="8">
    <source>
        <dbReference type="Pfam" id="PF25944"/>
    </source>
</evidence>
<keyword evidence="5" id="KW-0732">Signal</keyword>
<name>A0A4Z1R072_9GAMM</name>
<evidence type="ECO:0000256" key="4">
    <source>
        <dbReference type="SAM" id="MobiDB-lite"/>
    </source>
</evidence>
<feature type="region of interest" description="Disordered" evidence="4">
    <location>
        <begin position="374"/>
        <end position="423"/>
    </location>
</feature>
<dbReference type="InterPro" id="IPR058625">
    <property type="entry name" value="MdtA-like_BSH"/>
</dbReference>
<comment type="similarity">
    <text evidence="2">Belongs to the membrane fusion protein (MFP) (TC 8.A.1) family.</text>
</comment>
<feature type="chain" id="PRO_5021438434" evidence="5">
    <location>
        <begin position="19"/>
        <end position="423"/>
    </location>
</feature>
<dbReference type="Gene3D" id="2.40.420.20">
    <property type="match status" value="1"/>
</dbReference>
<comment type="subcellular location">
    <subcellularLocation>
        <location evidence="1">Cell inner membrane</location>
        <topology evidence="1">Lipid-anchor</topology>
    </subcellularLocation>
</comment>
<feature type="domain" description="Multidrug resistance protein MdtA-like beta-barrel" evidence="8">
    <location>
        <begin position="205"/>
        <end position="285"/>
    </location>
</feature>
<dbReference type="Gene3D" id="1.10.287.470">
    <property type="entry name" value="Helix hairpin bin"/>
    <property type="match status" value="1"/>
</dbReference>
<dbReference type="AlphaFoldDB" id="A0A4Z1R072"/>
<evidence type="ECO:0000256" key="3">
    <source>
        <dbReference type="SAM" id="Coils"/>
    </source>
</evidence>
<dbReference type="GO" id="GO:0005886">
    <property type="term" value="C:plasma membrane"/>
    <property type="evidence" value="ECO:0007669"/>
    <property type="project" value="UniProtKB-SubCell"/>
</dbReference>
<dbReference type="InterPro" id="IPR058627">
    <property type="entry name" value="MdtA-like_C"/>
</dbReference>
<feature type="domain" description="Multidrug resistance protein MdtA-like C-terminal permuted SH3" evidence="9">
    <location>
        <begin position="296"/>
        <end position="354"/>
    </location>
</feature>
<dbReference type="GO" id="GO:0046677">
    <property type="term" value="P:response to antibiotic"/>
    <property type="evidence" value="ECO:0007669"/>
    <property type="project" value="TreeGrafter"/>
</dbReference>
<dbReference type="PROSITE" id="PS51257">
    <property type="entry name" value="PROKAR_LIPOPROTEIN"/>
    <property type="match status" value="1"/>
</dbReference>
<sequence>MSMRPRLIALAASALLLAACGGEQEQPAPPPPEVGVVTVQPSTVPMTKDLVGRLGAYRSADVRARVPGVVQRRVYEEGSDVSEGDVLFVIDPAPFQADLSAAQASLAQAEANAANARSMAERARRLAPENFISRSDLDNALAAERSATAAVQAARASVDSARINLGYATVRAPISGRAGKQQVTEGALVGQGTATLLTTVDQIDPLYVNFSLSLAELEDLRGRQLQNAGPVAVEVLLQDGSVYPHPGELDFSGDVVDPATGAVSLRATLPNPDRRLLPGAYVTLQATMGAQSGLYLLPQRALQRDAVGGYVMVVGADGKVARRDVTVDRAQAGQWVVSQGLSPGEQVIVSGLQRVRPDAQAVAVPWQPTVPGAAAGAPGAGAAAGAAATAPAQGTDAGGDAADPAAAEAATQPSDAAPADSQD</sequence>
<dbReference type="Pfam" id="PF25967">
    <property type="entry name" value="RND-MFP_C"/>
    <property type="match status" value="1"/>
</dbReference>
<dbReference type="Pfam" id="PF25944">
    <property type="entry name" value="Beta-barrel_RND"/>
    <property type="match status" value="1"/>
</dbReference>
<evidence type="ECO:0000259" key="6">
    <source>
        <dbReference type="Pfam" id="PF25876"/>
    </source>
</evidence>
<accession>A0A4Z1R072</accession>
<dbReference type="PANTHER" id="PTHR30158">
    <property type="entry name" value="ACRA/E-RELATED COMPONENT OF DRUG EFFLUX TRANSPORTER"/>
    <property type="match status" value="1"/>
</dbReference>
<feature type="coiled-coil region" evidence="3">
    <location>
        <begin position="99"/>
        <end position="126"/>
    </location>
</feature>
<gene>
    <name evidence="10" type="ORF">E4582_11765</name>
</gene>
<dbReference type="RefSeq" id="WP_134675022.1">
    <property type="nucleotide sequence ID" value="NZ_SPUH01000002.1"/>
</dbReference>
<dbReference type="SUPFAM" id="SSF111369">
    <property type="entry name" value="HlyD-like secretion proteins"/>
    <property type="match status" value="1"/>
</dbReference>
<reference evidence="10 11" key="1">
    <citation type="submission" date="2019-01" db="EMBL/GenBank/DDBJ databases">
        <authorList>
            <person name="Zhang S."/>
        </authorList>
    </citation>
    <scope>NUCLEOTIDE SEQUENCE [LARGE SCALE GENOMIC DNA]</scope>
    <source>
        <strain evidence="10 11">1626</strain>
    </source>
</reference>
<evidence type="ECO:0000256" key="2">
    <source>
        <dbReference type="ARBA" id="ARBA00009477"/>
    </source>
</evidence>
<feature type="domain" description="Multidrug resistance protein MdtA-like barrel-sandwich hybrid" evidence="7">
    <location>
        <begin position="58"/>
        <end position="199"/>
    </location>
</feature>
<evidence type="ECO:0000313" key="10">
    <source>
        <dbReference type="EMBL" id="TKS52902.1"/>
    </source>
</evidence>
<dbReference type="GO" id="GO:0022857">
    <property type="term" value="F:transmembrane transporter activity"/>
    <property type="evidence" value="ECO:0007669"/>
    <property type="project" value="InterPro"/>
</dbReference>
<dbReference type="InterPro" id="IPR006143">
    <property type="entry name" value="RND_pump_MFP"/>
</dbReference>
<evidence type="ECO:0000313" key="11">
    <source>
        <dbReference type="Proteomes" id="UP000298681"/>
    </source>
</evidence>
<evidence type="ECO:0000256" key="1">
    <source>
        <dbReference type="ARBA" id="ARBA00004519"/>
    </source>
</evidence>
<dbReference type="PANTHER" id="PTHR30158:SF3">
    <property type="entry name" value="MULTIDRUG EFFLUX PUMP SUBUNIT ACRA-RELATED"/>
    <property type="match status" value="1"/>
</dbReference>
<dbReference type="Proteomes" id="UP000298681">
    <property type="component" value="Unassembled WGS sequence"/>
</dbReference>
<keyword evidence="11" id="KW-1185">Reference proteome</keyword>
<dbReference type="InterPro" id="IPR058626">
    <property type="entry name" value="MdtA-like_b-barrel"/>
</dbReference>
<dbReference type="InterPro" id="IPR058624">
    <property type="entry name" value="MdtA-like_HH"/>
</dbReference>